<keyword evidence="1" id="KW-0472">Membrane</keyword>
<evidence type="ECO:0000256" key="1">
    <source>
        <dbReference type="SAM" id="Phobius"/>
    </source>
</evidence>
<dbReference type="EMBL" id="MFDM01000026">
    <property type="protein sequence ID" value="OGE42399.1"/>
    <property type="molecule type" value="Genomic_DNA"/>
</dbReference>
<feature type="transmembrane region" description="Helical" evidence="1">
    <location>
        <begin position="129"/>
        <end position="160"/>
    </location>
</feature>
<evidence type="ECO:0008006" key="4">
    <source>
        <dbReference type="Google" id="ProtNLM"/>
    </source>
</evidence>
<reference evidence="2 3" key="1">
    <citation type="journal article" date="2016" name="Nat. Commun.">
        <title>Thousands of microbial genomes shed light on interconnected biogeochemical processes in an aquifer system.</title>
        <authorList>
            <person name="Anantharaman K."/>
            <person name="Brown C.T."/>
            <person name="Hug L.A."/>
            <person name="Sharon I."/>
            <person name="Castelle C.J."/>
            <person name="Probst A.J."/>
            <person name="Thomas B.C."/>
            <person name="Singh A."/>
            <person name="Wilkins M.J."/>
            <person name="Karaoz U."/>
            <person name="Brodie E.L."/>
            <person name="Williams K.H."/>
            <person name="Hubbard S.S."/>
            <person name="Banfield J.F."/>
        </authorList>
    </citation>
    <scope>NUCLEOTIDE SEQUENCE [LARGE SCALE GENOMIC DNA]</scope>
</reference>
<dbReference type="Proteomes" id="UP000178565">
    <property type="component" value="Unassembled WGS sequence"/>
</dbReference>
<feature type="transmembrane region" description="Helical" evidence="1">
    <location>
        <begin position="166"/>
        <end position="191"/>
    </location>
</feature>
<gene>
    <name evidence="2" type="ORF">A3B45_04305</name>
</gene>
<evidence type="ECO:0000313" key="3">
    <source>
        <dbReference type="Proteomes" id="UP000178565"/>
    </source>
</evidence>
<accession>A0A1F5KNJ7</accession>
<comment type="caution">
    <text evidence="2">The sequence shown here is derived from an EMBL/GenBank/DDBJ whole genome shotgun (WGS) entry which is preliminary data.</text>
</comment>
<sequence length="236" mass="25258">MNVDIHLPTLGLVLGSAAIDSINPCAIGVLILMISIILGGHKSLGRMLFLGGLYILSIFITYLLAGLGLLYFLGSIPLFVTEYISIAVGSIIVLLGLIEVKDYFWYGRGFSLGIPVVFVKKIHQMAKNVTVPGVIITGAFVAGVELPCTGAPYLAIITILSTNFNFLAFLLLVLYNIVFVLPLVVILLMVAGGTKLPAVKAWKQEARGFMRLAIGLLLIGLGWLLILIANGTINFG</sequence>
<dbReference type="STRING" id="1797785.A3B45_04305"/>
<feature type="transmembrane region" description="Helical" evidence="1">
    <location>
        <begin position="78"/>
        <end position="98"/>
    </location>
</feature>
<proteinExistence type="predicted"/>
<feature type="transmembrane region" description="Helical" evidence="1">
    <location>
        <begin position="212"/>
        <end position="233"/>
    </location>
</feature>
<dbReference type="PANTHER" id="PTHR31272:SF9">
    <property type="entry name" value="BLL1027 PROTEIN"/>
    <property type="match status" value="1"/>
</dbReference>
<keyword evidence="1" id="KW-0812">Transmembrane</keyword>
<evidence type="ECO:0000313" key="2">
    <source>
        <dbReference type="EMBL" id="OGE42399.1"/>
    </source>
</evidence>
<name>A0A1F5KNJ7_9BACT</name>
<keyword evidence="1" id="KW-1133">Transmembrane helix</keyword>
<feature type="transmembrane region" description="Helical" evidence="1">
    <location>
        <begin position="12"/>
        <end position="36"/>
    </location>
</feature>
<dbReference type="PANTHER" id="PTHR31272">
    <property type="entry name" value="CYTOCHROME C-TYPE BIOGENESIS PROTEIN HI_1454-RELATED"/>
    <property type="match status" value="1"/>
</dbReference>
<dbReference type="InterPro" id="IPR051790">
    <property type="entry name" value="Cytochrome_c-biogenesis_DsbD"/>
</dbReference>
<feature type="transmembrane region" description="Helical" evidence="1">
    <location>
        <begin position="48"/>
        <end position="72"/>
    </location>
</feature>
<organism evidence="2 3">
    <name type="scientific">Candidatus Daviesbacteria bacterium RIFCSPLOWO2_01_FULL_39_12</name>
    <dbReference type="NCBI Taxonomy" id="1797785"/>
    <lineage>
        <taxon>Bacteria</taxon>
        <taxon>Candidatus Daviesiibacteriota</taxon>
    </lineage>
</organism>
<protein>
    <recommendedName>
        <fullName evidence="4">Cytochrome C biogenesis protein transmembrane domain-containing protein</fullName>
    </recommendedName>
</protein>
<dbReference type="AlphaFoldDB" id="A0A1F5KNJ7"/>